<dbReference type="OrthoDB" id="9808813at2"/>
<keyword evidence="5" id="KW-0742">SOS response</keyword>
<keyword evidence="8" id="KW-0808">Transferase</keyword>
<dbReference type="Proteomes" id="UP000033648">
    <property type="component" value="Unassembled WGS sequence"/>
</dbReference>
<proteinExistence type="inferred from homology"/>
<dbReference type="PANTHER" id="PTHR11076">
    <property type="entry name" value="DNA REPAIR POLYMERASE UMUC / TRANSFERASE FAMILY MEMBER"/>
    <property type="match status" value="1"/>
</dbReference>
<dbReference type="GO" id="GO:0003684">
    <property type="term" value="F:damaged DNA binding"/>
    <property type="evidence" value="ECO:0007669"/>
    <property type="project" value="InterPro"/>
</dbReference>
<evidence type="ECO:0000256" key="3">
    <source>
        <dbReference type="ARBA" id="ARBA00023199"/>
    </source>
</evidence>
<organism evidence="8 9">
    <name type="scientific">Bifidobacterium asteroides</name>
    <dbReference type="NCBI Taxonomy" id="1684"/>
    <lineage>
        <taxon>Bacteria</taxon>
        <taxon>Bacillati</taxon>
        <taxon>Actinomycetota</taxon>
        <taxon>Actinomycetes</taxon>
        <taxon>Bifidobacteriales</taxon>
        <taxon>Bifidobacteriaceae</taxon>
        <taxon>Bifidobacterium</taxon>
    </lineage>
</organism>
<gene>
    <name evidence="8" type="ORF">JF69_09090</name>
</gene>
<dbReference type="InterPro" id="IPR017961">
    <property type="entry name" value="DNA_pol_Y-fam_little_finger"/>
</dbReference>
<dbReference type="SUPFAM" id="SSF56672">
    <property type="entry name" value="DNA/RNA polymerases"/>
    <property type="match status" value="1"/>
</dbReference>
<dbReference type="Pfam" id="PF13438">
    <property type="entry name" value="DUF4113"/>
    <property type="match status" value="1"/>
</dbReference>
<name>A0A0F4KU76_9BIFI</name>
<dbReference type="GO" id="GO:0006281">
    <property type="term" value="P:DNA repair"/>
    <property type="evidence" value="ECO:0007669"/>
    <property type="project" value="UniProtKB-KW"/>
</dbReference>
<dbReference type="PANTHER" id="PTHR11076:SF34">
    <property type="entry name" value="PROTEIN UMUC"/>
    <property type="match status" value="1"/>
</dbReference>
<sequence>MSAQRPAQPAPGTALTGRVVLADANSFFASCEAVFDPSLADRPVVVLSNNDGCVVARNRPAKALGITNGTPWFTIRDRALQDGVVARSSNYELYASLSRRMMAIMAHFLPNQEIYSIDECFMDSIWNDKRTVEICRELRAAVLRCTGIPVSVGVAPTKTLAKVANHWAKDHPSTEGITLWSQVESQYGDQALASVPIDQVWGVGRRLTGRLMGMGITTALDLRDADPSLIRHRFSVMLQRTVLELRGRPCIEPEADAARGVRTDQILCSRMFSHPIEGYATLAQALSIYAQKACRRLRRQHGLCGRVRVFCSTSPYAPQQFCSAGRTVVLEDPSDDPLVIAGAASRALKGRVDPHARWIRAGVVLLDLTDADHFHTLEGLDAARDAHGLGDVLEDATRRFGPFRVGVGYGGIRGQGRGDEDTGADWAMNRGMLSPRATTRWDEMAVAQAR</sequence>
<dbReference type="EMBL" id="JWME01000011">
    <property type="protein sequence ID" value="KJY49603.1"/>
    <property type="molecule type" value="Genomic_DNA"/>
</dbReference>
<keyword evidence="2" id="KW-0227">DNA damage</keyword>
<dbReference type="PROSITE" id="PS50173">
    <property type="entry name" value="UMUC"/>
    <property type="match status" value="1"/>
</dbReference>
<dbReference type="Gene3D" id="3.40.1170.60">
    <property type="match status" value="1"/>
</dbReference>
<comment type="caution">
    <text evidence="8">The sequence shown here is derived from an EMBL/GenBank/DDBJ whole genome shotgun (WGS) entry which is preliminary data.</text>
</comment>
<dbReference type="InterPro" id="IPR043128">
    <property type="entry name" value="Rev_trsase/Diguanyl_cyclase"/>
</dbReference>
<dbReference type="Gene3D" id="1.10.150.20">
    <property type="entry name" value="5' to 3' exonuclease, C-terminal subdomain"/>
    <property type="match status" value="1"/>
</dbReference>
<dbReference type="GO" id="GO:0009432">
    <property type="term" value="P:SOS response"/>
    <property type="evidence" value="ECO:0007669"/>
    <property type="project" value="UniProtKB-KW"/>
</dbReference>
<dbReference type="InterPro" id="IPR025188">
    <property type="entry name" value="DUF4113"/>
</dbReference>
<dbReference type="GO" id="GO:0042276">
    <property type="term" value="P:error-prone translesion synthesis"/>
    <property type="evidence" value="ECO:0007669"/>
    <property type="project" value="TreeGrafter"/>
</dbReference>
<dbReference type="Pfam" id="PF00817">
    <property type="entry name" value="IMS"/>
    <property type="match status" value="1"/>
</dbReference>
<comment type="function">
    <text evidence="6">Poorly processive, error-prone DNA polymerase involved in untargeted mutagenesis. Copies undamaged DNA at stalled replication forks, which arise in vivo from mismatched or misaligned primer ends. These misaligned primers can be extended by PolIV. Exhibits no 3'-5' exonuclease (proofreading) activity. May be involved in translesional synthesis, in conjunction with the beta clamp from PolIII.</text>
</comment>
<dbReference type="PATRIC" id="fig|1684.4.peg.979"/>
<accession>A0A0F4KU76</accession>
<evidence type="ECO:0000256" key="2">
    <source>
        <dbReference type="ARBA" id="ARBA00022763"/>
    </source>
</evidence>
<evidence type="ECO:0000313" key="8">
    <source>
        <dbReference type="EMBL" id="KJY49603.1"/>
    </source>
</evidence>
<feature type="domain" description="UmuC" evidence="7">
    <location>
        <begin position="19"/>
        <end position="204"/>
    </location>
</feature>
<dbReference type="Pfam" id="PF11799">
    <property type="entry name" value="IMS_C"/>
    <property type="match status" value="1"/>
</dbReference>
<keyword evidence="4" id="KW-0234">DNA repair</keyword>
<keyword evidence="8" id="KW-0548">Nucleotidyltransferase</keyword>
<dbReference type="InterPro" id="IPR043502">
    <property type="entry name" value="DNA/RNA_pol_sf"/>
</dbReference>
<keyword evidence="3" id="KW-0741">SOS mutagenesis</keyword>
<comment type="similarity">
    <text evidence="1">Belongs to the DNA polymerase type-Y family.</text>
</comment>
<dbReference type="CDD" id="cd01700">
    <property type="entry name" value="PolY_Pol_V_umuC"/>
    <property type="match status" value="1"/>
</dbReference>
<dbReference type="InterPro" id="IPR001126">
    <property type="entry name" value="UmuC"/>
</dbReference>
<evidence type="ECO:0000256" key="1">
    <source>
        <dbReference type="ARBA" id="ARBA00010945"/>
    </source>
</evidence>
<evidence type="ECO:0000259" key="7">
    <source>
        <dbReference type="PROSITE" id="PS50173"/>
    </source>
</evidence>
<evidence type="ECO:0000256" key="4">
    <source>
        <dbReference type="ARBA" id="ARBA00023204"/>
    </source>
</evidence>
<keyword evidence="8" id="KW-0239">DNA-directed DNA polymerase</keyword>
<dbReference type="GO" id="GO:0003887">
    <property type="term" value="F:DNA-directed DNA polymerase activity"/>
    <property type="evidence" value="ECO:0007669"/>
    <property type="project" value="UniProtKB-KW"/>
</dbReference>
<dbReference type="InterPro" id="IPR050116">
    <property type="entry name" value="DNA_polymerase-Y"/>
</dbReference>
<evidence type="ECO:0000256" key="5">
    <source>
        <dbReference type="ARBA" id="ARBA00023236"/>
    </source>
</evidence>
<evidence type="ECO:0000256" key="6">
    <source>
        <dbReference type="ARBA" id="ARBA00025589"/>
    </source>
</evidence>
<reference evidence="8 9" key="1">
    <citation type="submission" date="2014-12" db="EMBL/GenBank/DDBJ databases">
        <title>Comparative genomics of the lactic acid bacteria isolated from the honey bee gut.</title>
        <authorList>
            <person name="Ellegaard K.M."/>
            <person name="Tamarit D."/>
            <person name="Javelind E."/>
            <person name="Olofsson T."/>
            <person name="Andersson S.G."/>
            <person name="Vasquez A."/>
        </authorList>
    </citation>
    <scope>NUCLEOTIDE SEQUENCE [LARGE SCALE GENOMIC DNA]</scope>
    <source>
        <strain evidence="8 9">Bin2</strain>
    </source>
</reference>
<protein>
    <submittedName>
        <fullName evidence="8">DNA-directed DNA polymerase</fullName>
    </submittedName>
</protein>
<evidence type="ECO:0000313" key="9">
    <source>
        <dbReference type="Proteomes" id="UP000033648"/>
    </source>
</evidence>
<dbReference type="AlphaFoldDB" id="A0A0F4KU76"/>
<dbReference type="GO" id="GO:0005829">
    <property type="term" value="C:cytosol"/>
    <property type="evidence" value="ECO:0007669"/>
    <property type="project" value="TreeGrafter"/>
</dbReference>
<dbReference type="Gene3D" id="3.30.70.270">
    <property type="match status" value="1"/>
</dbReference>